<proteinExistence type="predicted"/>
<sequence length="196" mass="20486">MVHVHLGERSVCCSIGIGGSFASQFITKQLGPAADSLTAAASGPAATAAPAGAAVAKEQAGTHLQKIEIRDIIRRFSELFVSQGSNPAVVFHLQPATAAAADAAGAGAAAAAADMQTNDEAAYISAWPLGAPEMLRRQLELRGEKLEKAQLQSASKDSVLLASSLPVWILHFSLCVKKSLQWFGRRGEVCSLFAYP</sequence>
<evidence type="ECO:0000313" key="2">
    <source>
        <dbReference type="Proteomes" id="UP000018050"/>
    </source>
</evidence>
<name>U6GHJ6_EIMAC</name>
<dbReference type="EMBL" id="HG671074">
    <property type="protein sequence ID" value="CDI79741.1"/>
    <property type="molecule type" value="Genomic_DNA"/>
</dbReference>
<accession>U6GHJ6</accession>
<dbReference type="Proteomes" id="UP000018050">
    <property type="component" value="Unassembled WGS sequence"/>
</dbReference>
<dbReference type="RefSeq" id="XP_013250208.1">
    <property type="nucleotide sequence ID" value="XM_013394754.1"/>
</dbReference>
<keyword evidence="2" id="KW-1185">Reference proteome</keyword>
<organism evidence="1 2">
    <name type="scientific">Eimeria acervulina</name>
    <name type="common">Coccidian parasite</name>
    <dbReference type="NCBI Taxonomy" id="5801"/>
    <lineage>
        <taxon>Eukaryota</taxon>
        <taxon>Sar</taxon>
        <taxon>Alveolata</taxon>
        <taxon>Apicomplexa</taxon>
        <taxon>Conoidasida</taxon>
        <taxon>Coccidia</taxon>
        <taxon>Eucoccidiorida</taxon>
        <taxon>Eimeriorina</taxon>
        <taxon>Eimeriidae</taxon>
        <taxon>Eimeria</taxon>
    </lineage>
</organism>
<reference evidence="1" key="2">
    <citation type="submission" date="2013-10" db="EMBL/GenBank/DDBJ databases">
        <authorList>
            <person name="Aslett M."/>
        </authorList>
    </citation>
    <scope>NUCLEOTIDE SEQUENCE</scope>
    <source>
        <strain evidence="1">Houghton</strain>
    </source>
</reference>
<dbReference type="VEuPathDB" id="ToxoDB:EAH_00012110"/>
<gene>
    <name evidence="1" type="ORF">EAH_00012110</name>
</gene>
<evidence type="ECO:0000313" key="1">
    <source>
        <dbReference type="EMBL" id="CDI79741.1"/>
    </source>
</evidence>
<dbReference type="AlphaFoldDB" id="U6GHJ6"/>
<reference evidence="1" key="1">
    <citation type="submission" date="2013-10" db="EMBL/GenBank/DDBJ databases">
        <title>Genomic analysis of the causative agents of coccidiosis in chickens.</title>
        <authorList>
            <person name="Reid A.J."/>
            <person name="Blake D."/>
            <person name="Billington K."/>
            <person name="Browne H."/>
            <person name="Dunn M."/>
            <person name="Hung S."/>
            <person name="Kawahara F."/>
            <person name="Miranda-Saavedra D."/>
            <person name="Mourier T."/>
            <person name="Nagra H."/>
            <person name="Otto T.D."/>
            <person name="Rawlings N."/>
            <person name="Sanchez A."/>
            <person name="Sanders M."/>
            <person name="Subramaniam C."/>
            <person name="Tay Y."/>
            <person name="Dear P."/>
            <person name="Doerig C."/>
            <person name="Gruber A."/>
            <person name="Parkinson J."/>
            <person name="Shirley M."/>
            <person name="Wan K.L."/>
            <person name="Berriman M."/>
            <person name="Tomley F."/>
            <person name="Pain A."/>
        </authorList>
    </citation>
    <scope>NUCLEOTIDE SEQUENCE</scope>
    <source>
        <strain evidence="1">Houghton</strain>
    </source>
</reference>
<dbReference type="GeneID" id="25269281"/>
<protein>
    <submittedName>
        <fullName evidence="1">Uncharacterized protein</fullName>
    </submittedName>
</protein>
<dbReference type="OrthoDB" id="346124at2759"/>